<proteinExistence type="predicted"/>
<keyword evidence="9" id="KW-1185">Reference proteome</keyword>
<evidence type="ECO:0000313" key="8">
    <source>
        <dbReference type="EMBL" id="RNI25355.1"/>
    </source>
</evidence>
<evidence type="ECO:0000256" key="3">
    <source>
        <dbReference type="ARBA" id="ARBA00023125"/>
    </source>
</evidence>
<dbReference type="InterPro" id="IPR039420">
    <property type="entry name" value="WalR-like"/>
</dbReference>
<dbReference type="GO" id="GO:0003677">
    <property type="term" value="F:DNA binding"/>
    <property type="evidence" value="ECO:0007669"/>
    <property type="project" value="UniProtKB-KW"/>
</dbReference>
<dbReference type="CDD" id="cd17535">
    <property type="entry name" value="REC_NarL-like"/>
    <property type="match status" value="1"/>
</dbReference>
<keyword evidence="1 5" id="KW-0597">Phosphoprotein</keyword>
<dbReference type="GO" id="GO:0000160">
    <property type="term" value="P:phosphorelay signal transduction system"/>
    <property type="evidence" value="ECO:0007669"/>
    <property type="project" value="InterPro"/>
</dbReference>
<evidence type="ECO:0000313" key="9">
    <source>
        <dbReference type="Proteomes" id="UP000271678"/>
    </source>
</evidence>
<reference evidence="8 9" key="1">
    <citation type="submission" date="2018-11" db="EMBL/GenBank/DDBJ databases">
        <title>Draft genome of Simplicispira Flexivirga sp. BO-16.</title>
        <authorList>
            <person name="Im W.T."/>
        </authorList>
    </citation>
    <scope>NUCLEOTIDE SEQUENCE [LARGE SCALE GENOMIC DNA]</scope>
    <source>
        <strain evidence="8 9">BO-16</strain>
    </source>
</reference>
<accession>A0A3M9MJJ6</accession>
<evidence type="ECO:0000256" key="4">
    <source>
        <dbReference type="ARBA" id="ARBA00023163"/>
    </source>
</evidence>
<dbReference type="InterPro" id="IPR058245">
    <property type="entry name" value="NreC/VraR/RcsB-like_REC"/>
</dbReference>
<dbReference type="Pfam" id="PF00196">
    <property type="entry name" value="GerE"/>
    <property type="match status" value="1"/>
</dbReference>
<evidence type="ECO:0000256" key="1">
    <source>
        <dbReference type="ARBA" id="ARBA00022553"/>
    </source>
</evidence>
<dbReference type="PROSITE" id="PS50110">
    <property type="entry name" value="RESPONSE_REGULATORY"/>
    <property type="match status" value="1"/>
</dbReference>
<feature type="modified residue" description="4-aspartylphosphate" evidence="5">
    <location>
        <position position="55"/>
    </location>
</feature>
<name>A0A3M9MJJ6_9MICO</name>
<organism evidence="8 9">
    <name type="scientific">Flexivirga caeni</name>
    <dbReference type="NCBI Taxonomy" id="2294115"/>
    <lineage>
        <taxon>Bacteria</taxon>
        <taxon>Bacillati</taxon>
        <taxon>Actinomycetota</taxon>
        <taxon>Actinomycetes</taxon>
        <taxon>Micrococcales</taxon>
        <taxon>Dermacoccaceae</taxon>
        <taxon>Flexivirga</taxon>
    </lineage>
</organism>
<keyword evidence="3 8" id="KW-0238">DNA-binding</keyword>
<dbReference type="RefSeq" id="WP_123269546.1">
    <property type="nucleotide sequence ID" value="NZ_RJJQ01000001.1"/>
</dbReference>
<evidence type="ECO:0000256" key="2">
    <source>
        <dbReference type="ARBA" id="ARBA00023015"/>
    </source>
</evidence>
<dbReference type="PANTHER" id="PTHR43214">
    <property type="entry name" value="TWO-COMPONENT RESPONSE REGULATOR"/>
    <property type="match status" value="1"/>
</dbReference>
<keyword evidence="4" id="KW-0804">Transcription</keyword>
<dbReference type="InterPro" id="IPR016032">
    <property type="entry name" value="Sig_transdc_resp-reg_C-effctor"/>
</dbReference>
<dbReference type="EMBL" id="RJJQ01000001">
    <property type="protein sequence ID" value="RNI25355.1"/>
    <property type="molecule type" value="Genomic_DNA"/>
</dbReference>
<dbReference type="OrthoDB" id="9808843at2"/>
<feature type="domain" description="HTH luxR-type" evidence="6">
    <location>
        <begin position="148"/>
        <end position="213"/>
    </location>
</feature>
<protein>
    <submittedName>
        <fullName evidence="8">DNA-binding response regulator</fullName>
    </submittedName>
</protein>
<dbReference type="Gene3D" id="3.40.50.2300">
    <property type="match status" value="1"/>
</dbReference>
<dbReference type="SUPFAM" id="SSF52172">
    <property type="entry name" value="CheY-like"/>
    <property type="match status" value="1"/>
</dbReference>
<dbReference type="GO" id="GO:0006355">
    <property type="term" value="P:regulation of DNA-templated transcription"/>
    <property type="evidence" value="ECO:0007669"/>
    <property type="project" value="InterPro"/>
</dbReference>
<dbReference type="Pfam" id="PF00072">
    <property type="entry name" value="Response_reg"/>
    <property type="match status" value="1"/>
</dbReference>
<comment type="caution">
    <text evidence="8">The sequence shown here is derived from an EMBL/GenBank/DDBJ whole genome shotgun (WGS) entry which is preliminary data.</text>
</comment>
<gene>
    <name evidence="8" type="ORF">EFY87_01625</name>
</gene>
<dbReference type="SUPFAM" id="SSF46894">
    <property type="entry name" value="C-terminal effector domain of the bipartite response regulators"/>
    <property type="match status" value="1"/>
</dbReference>
<keyword evidence="2" id="KW-0805">Transcription regulation</keyword>
<dbReference type="AlphaFoldDB" id="A0A3M9MJJ6"/>
<dbReference type="Proteomes" id="UP000271678">
    <property type="component" value="Unassembled WGS sequence"/>
</dbReference>
<dbReference type="InterPro" id="IPR001789">
    <property type="entry name" value="Sig_transdc_resp-reg_receiver"/>
</dbReference>
<evidence type="ECO:0000259" key="7">
    <source>
        <dbReference type="PROSITE" id="PS50110"/>
    </source>
</evidence>
<dbReference type="PROSITE" id="PS00622">
    <property type="entry name" value="HTH_LUXR_1"/>
    <property type="match status" value="1"/>
</dbReference>
<dbReference type="SMART" id="SM00421">
    <property type="entry name" value="HTH_LUXR"/>
    <property type="match status" value="1"/>
</dbReference>
<evidence type="ECO:0000256" key="5">
    <source>
        <dbReference type="PROSITE-ProRule" id="PRU00169"/>
    </source>
</evidence>
<evidence type="ECO:0000259" key="6">
    <source>
        <dbReference type="PROSITE" id="PS50043"/>
    </source>
</evidence>
<feature type="domain" description="Response regulatory" evidence="7">
    <location>
        <begin position="4"/>
        <end position="120"/>
    </location>
</feature>
<dbReference type="CDD" id="cd06170">
    <property type="entry name" value="LuxR_C_like"/>
    <property type="match status" value="1"/>
</dbReference>
<dbReference type="PROSITE" id="PS50043">
    <property type="entry name" value="HTH_LUXR_2"/>
    <property type="match status" value="1"/>
</dbReference>
<dbReference type="PANTHER" id="PTHR43214:SF24">
    <property type="entry name" value="TRANSCRIPTIONAL REGULATORY PROTEIN NARL-RELATED"/>
    <property type="match status" value="1"/>
</dbReference>
<dbReference type="PRINTS" id="PR00038">
    <property type="entry name" value="HTHLUXR"/>
</dbReference>
<dbReference type="InterPro" id="IPR011006">
    <property type="entry name" value="CheY-like_superfamily"/>
</dbReference>
<dbReference type="SMART" id="SM00448">
    <property type="entry name" value="REC"/>
    <property type="match status" value="1"/>
</dbReference>
<dbReference type="InterPro" id="IPR000792">
    <property type="entry name" value="Tscrpt_reg_LuxR_C"/>
</dbReference>
<sequence>MTTSVLLCDDQELVRAGFRLILDLEDDIQVVGEAADGRECLRLTAELTPDVVLMDVRMPRMDGIEATRTLVAAGSASQVLMLTTFDLDELVYAAMAAGASGFLLKDVPRAQLIAALRLVVRGESVLAPVLTRRLIERFVSVPPPSVKLPEVLESLSERELEVFGHLARGRSNAEIAGALIVGDATVKTHVASILAKLGLRDRVQVVVLAYETGYLQPTGRYGDTM</sequence>